<organism evidence="2 3">
    <name type="scientific">Canavalia gladiata</name>
    <name type="common">Sword bean</name>
    <name type="synonym">Dolichos gladiatus</name>
    <dbReference type="NCBI Taxonomy" id="3824"/>
    <lineage>
        <taxon>Eukaryota</taxon>
        <taxon>Viridiplantae</taxon>
        <taxon>Streptophyta</taxon>
        <taxon>Embryophyta</taxon>
        <taxon>Tracheophyta</taxon>
        <taxon>Spermatophyta</taxon>
        <taxon>Magnoliopsida</taxon>
        <taxon>eudicotyledons</taxon>
        <taxon>Gunneridae</taxon>
        <taxon>Pentapetalae</taxon>
        <taxon>rosids</taxon>
        <taxon>fabids</taxon>
        <taxon>Fabales</taxon>
        <taxon>Fabaceae</taxon>
        <taxon>Papilionoideae</taxon>
        <taxon>50 kb inversion clade</taxon>
        <taxon>NPAAA clade</taxon>
        <taxon>indigoferoid/millettioid clade</taxon>
        <taxon>Phaseoleae</taxon>
        <taxon>Canavalia</taxon>
    </lineage>
</organism>
<comment type="caution">
    <text evidence="2">The sequence shown here is derived from an EMBL/GenBank/DDBJ whole genome shotgun (WGS) entry which is preliminary data.</text>
</comment>
<reference evidence="2 3" key="1">
    <citation type="submission" date="2024-01" db="EMBL/GenBank/DDBJ databases">
        <title>The genomes of 5 underutilized Papilionoideae crops provide insights into root nodulation and disease resistanc.</title>
        <authorList>
            <person name="Jiang F."/>
        </authorList>
    </citation>
    <scope>NUCLEOTIDE SEQUENCE [LARGE SCALE GENOMIC DNA]</scope>
    <source>
        <strain evidence="2">LVBAO_FW01</strain>
        <tissue evidence="2">Leaves</tissue>
    </source>
</reference>
<dbReference type="EMBL" id="JAYMYQ010000010">
    <property type="protein sequence ID" value="KAK7308371.1"/>
    <property type="molecule type" value="Genomic_DNA"/>
</dbReference>
<evidence type="ECO:0000313" key="3">
    <source>
        <dbReference type="Proteomes" id="UP001367508"/>
    </source>
</evidence>
<sequence length="116" mass="12992">MIFLSVGTVGPSFANRKLHIGSIVLTVIKNPIGAQDLTNPMYAPMHDLPFHPQKKPNEEARKLGTLKQSKWPSTDFPKTSKIRPRVEHKRQHFKGPAIPMITQCLPIPLGHMSPKP</sequence>
<feature type="compositionally biased region" description="Basic residues" evidence="1">
    <location>
        <begin position="80"/>
        <end position="93"/>
    </location>
</feature>
<protein>
    <submittedName>
        <fullName evidence="2">Uncharacterized protein</fullName>
    </submittedName>
</protein>
<name>A0AAN9K1X3_CANGL</name>
<dbReference type="Proteomes" id="UP001367508">
    <property type="component" value="Unassembled WGS sequence"/>
</dbReference>
<evidence type="ECO:0000313" key="2">
    <source>
        <dbReference type="EMBL" id="KAK7308371.1"/>
    </source>
</evidence>
<evidence type="ECO:0000256" key="1">
    <source>
        <dbReference type="SAM" id="MobiDB-lite"/>
    </source>
</evidence>
<gene>
    <name evidence="2" type="ORF">VNO77_41974</name>
</gene>
<proteinExistence type="predicted"/>
<keyword evidence="3" id="KW-1185">Reference proteome</keyword>
<dbReference type="AlphaFoldDB" id="A0AAN9K1X3"/>
<accession>A0AAN9K1X3</accession>
<feature type="region of interest" description="Disordered" evidence="1">
    <location>
        <begin position="64"/>
        <end position="93"/>
    </location>
</feature>